<evidence type="ECO:0000256" key="8">
    <source>
        <dbReference type="SAM" id="MobiDB-lite"/>
    </source>
</evidence>
<evidence type="ECO:0000313" key="9">
    <source>
        <dbReference type="EMBL" id="TKV62105.1"/>
    </source>
</evidence>
<dbReference type="NCBIfam" id="TIGR00945">
    <property type="entry name" value="tatC"/>
    <property type="match status" value="1"/>
</dbReference>
<feature type="transmembrane region" description="Helical" evidence="7">
    <location>
        <begin position="14"/>
        <end position="34"/>
    </location>
</feature>
<dbReference type="GO" id="GO:0033281">
    <property type="term" value="C:TAT protein transport complex"/>
    <property type="evidence" value="ECO:0007669"/>
    <property type="project" value="UniProtKB-UniRule"/>
</dbReference>
<feature type="region of interest" description="Disordered" evidence="8">
    <location>
        <begin position="267"/>
        <end position="333"/>
    </location>
</feature>
<proteinExistence type="inferred from homology"/>
<keyword evidence="10" id="KW-1185">Reference proteome</keyword>
<comment type="caution">
    <text evidence="9">The sequence shown here is derived from an EMBL/GenBank/DDBJ whole genome shotgun (WGS) entry which is preliminary data.</text>
</comment>
<protein>
    <recommendedName>
        <fullName evidence="7">Sec-independent protein translocase protein TatC</fullName>
    </recommendedName>
</protein>
<comment type="subunit">
    <text evidence="7">The Tat system comprises two distinct complexes: a TatABC complex, containing multiple copies of TatA, TatB and TatC subunits, and a separate TatA complex, containing only TatA subunits. Substrates initially bind to the TatABC complex, which probably triggers association of the separate TatA complex to form the active translocon.</text>
</comment>
<comment type="similarity">
    <text evidence="7">Belongs to the TatC family.</text>
</comment>
<reference evidence="9 10" key="1">
    <citation type="submission" date="2019-05" db="EMBL/GenBank/DDBJ databases">
        <title>Nakamurella sp. N5BH11, whole genome shotgun sequence.</title>
        <authorList>
            <person name="Tuo L."/>
        </authorList>
    </citation>
    <scope>NUCLEOTIDE SEQUENCE [LARGE SCALE GENOMIC DNA]</scope>
    <source>
        <strain evidence="9 10">N5BH11</strain>
    </source>
</reference>
<feature type="transmembrane region" description="Helical" evidence="7">
    <location>
        <begin position="87"/>
        <end position="107"/>
    </location>
</feature>
<dbReference type="GO" id="GO:0065002">
    <property type="term" value="P:intracellular protein transmembrane transport"/>
    <property type="evidence" value="ECO:0007669"/>
    <property type="project" value="TreeGrafter"/>
</dbReference>
<keyword evidence="6 7" id="KW-0472">Membrane</keyword>
<evidence type="ECO:0000256" key="4">
    <source>
        <dbReference type="ARBA" id="ARBA00022989"/>
    </source>
</evidence>
<comment type="function">
    <text evidence="7">Part of the twin-arginine translocation (Tat) system that transports large folded proteins containing a characteristic twin-arginine motif in their signal peptide across membranes. Together with TatB, TatC is part of a receptor directly interacting with Tat signal peptides.</text>
</comment>
<dbReference type="PANTHER" id="PTHR30371:SF0">
    <property type="entry name" value="SEC-INDEPENDENT PROTEIN TRANSLOCASE PROTEIN TATC, CHLOROPLASTIC-RELATED"/>
    <property type="match status" value="1"/>
</dbReference>
<keyword evidence="5 7" id="KW-0811">Translocation</keyword>
<dbReference type="AlphaFoldDB" id="A0A4V6Y6U3"/>
<evidence type="ECO:0000256" key="1">
    <source>
        <dbReference type="ARBA" id="ARBA00004141"/>
    </source>
</evidence>
<dbReference type="GO" id="GO:0043953">
    <property type="term" value="P:protein transport by the Tat complex"/>
    <property type="evidence" value="ECO:0007669"/>
    <property type="project" value="UniProtKB-UniRule"/>
</dbReference>
<dbReference type="PRINTS" id="PR01840">
    <property type="entry name" value="TATCFAMILY"/>
</dbReference>
<dbReference type="Pfam" id="PF00902">
    <property type="entry name" value="TatC"/>
    <property type="match status" value="1"/>
</dbReference>
<dbReference type="HAMAP" id="MF_00902">
    <property type="entry name" value="TatC"/>
    <property type="match status" value="1"/>
</dbReference>
<dbReference type="Proteomes" id="UP000306985">
    <property type="component" value="Unassembled WGS sequence"/>
</dbReference>
<keyword evidence="2 7" id="KW-0812">Transmembrane</keyword>
<accession>A0A4V6Y6U3</accession>
<keyword evidence="4 7" id="KW-1133">Transmembrane helix</keyword>
<keyword evidence="7" id="KW-1003">Cell membrane</keyword>
<evidence type="ECO:0000313" key="10">
    <source>
        <dbReference type="Proteomes" id="UP000306985"/>
    </source>
</evidence>
<evidence type="ECO:0000256" key="5">
    <source>
        <dbReference type="ARBA" id="ARBA00023010"/>
    </source>
</evidence>
<comment type="subcellular location">
    <subcellularLocation>
        <location evidence="7">Cell membrane</location>
        <topology evidence="7">Multi-pass membrane protein</topology>
    </subcellularLocation>
    <subcellularLocation>
        <location evidence="1">Membrane</location>
        <topology evidence="1">Multi-pass membrane protein</topology>
    </subcellularLocation>
</comment>
<keyword evidence="3 7" id="KW-0653">Protein transport</keyword>
<feature type="transmembrane region" description="Helical" evidence="7">
    <location>
        <begin position="119"/>
        <end position="141"/>
    </location>
</feature>
<dbReference type="InterPro" id="IPR002033">
    <property type="entry name" value="TatC"/>
</dbReference>
<evidence type="ECO:0000256" key="3">
    <source>
        <dbReference type="ARBA" id="ARBA00022927"/>
    </source>
</evidence>
<feature type="compositionally biased region" description="Pro residues" evidence="8">
    <location>
        <begin position="295"/>
        <end position="324"/>
    </location>
</feature>
<dbReference type="OrthoDB" id="9777044at2"/>
<keyword evidence="7" id="KW-0813">Transport</keyword>
<evidence type="ECO:0000256" key="2">
    <source>
        <dbReference type="ARBA" id="ARBA00022692"/>
    </source>
</evidence>
<feature type="transmembrane region" description="Helical" evidence="7">
    <location>
        <begin position="164"/>
        <end position="189"/>
    </location>
</feature>
<dbReference type="EMBL" id="SZZH01000001">
    <property type="protein sequence ID" value="TKV62105.1"/>
    <property type="molecule type" value="Genomic_DNA"/>
</dbReference>
<feature type="transmembrane region" description="Helical" evidence="7">
    <location>
        <begin position="225"/>
        <end position="245"/>
    </location>
</feature>
<gene>
    <name evidence="7 9" type="primary">tatC</name>
    <name evidence="9" type="ORF">FDO65_03060</name>
</gene>
<dbReference type="GO" id="GO:0009977">
    <property type="term" value="F:proton motive force dependent protein transmembrane transporter activity"/>
    <property type="evidence" value="ECO:0007669"/>
    <property type="project" value="TreeGrafter"/>
</dbReference>
<organism evidence="9 10">
    <name type="scientific">Nakamurella flava</name>
    <dbReference type="NCBI Taxonomy" id="2576308"/>
    <lineage>
        <taxon>Bacteria</taxon>
        <taxon>Bacillati</taxon>
        <taxon>Actinomycetota</taxon>
        <taxon>Actinomycetes</taxon>
        <taxon>Nakamurellales</taxon>
        <taxon>Nakamurellaceae</taxon>
        <taxon>Nakamurella</taxon>
    </lineage>
</organism>
<feature type="transmembrane region" description="Helical" evidence="7">
    <location>
        <begin position="201"/>
        <end position="219"/>
    </location>
</feature>
<evidence type="ECO:0000256" key="6">
    <source>
        <dbReference type="ARBA" id="ARBA00023136"/>
    </source>
</evidence>
<dbReference type="PANTHER" id="PTHR30371">
    <property type="entry name" value="SEC-INDEPENDENT PROTEIN TRANSLOCASE PROTEIN TATC"/>
    <property type="match status" value="1"/>
</dbReference>
<name>A0A4V6Y6U3_9ACTN</name>
<evidence type="ECO:0000256" key="7">
    <source>
        <dbReference type="HAMAP-Rule" id="MF_00902"/>
    </source>
</evidence>
<sequence>MTLMEHLYELRRRLFFAVLGLFIGTVIGFIWYTVTIPPIPTLGDIMIHPYCAVPAQNRAQFVGGDADACQLLATTPFSILQVRLKSALLAGAVLSAPIWLAQLWGFVTPALYSRERKFAVVFVAAGSILFAAGAVLAYVVVSEGLTVLLGLGGDTTTSALDPDAYFSFLIAMLLIFGVSFELPLLLVMLNQVGVLSHAALAKARRYAFFGLVVFAGLVVPGNDPITMLALAVSLCIFYEVSVQIARVHDRRKAKRLAAAGLGELSDDEASALPADPAPVGTADVTSDDYAAPIADPTPIPRADPPPPPTRPAPPRTTDPTPPPARPDDLGDAT</sequence>